<evidence type="ECO:0000259" key="1">
    <source>
        <dbReference type="Pfam" id="PF01738"/>
    </source>
</evidence>
<dbReference type="PANTHER" id="PTHR17630">
    <property type="entry name" value="DIENELACTONE HYDROLASE"/>
    <property type="match status" value="1"/>
</dbReference>
<accession>A0AA40ENK7</accession>
<reference evidence="2" key="1">
    <citation type="submission" date="2023-06" db="EMBL/GenBank/DDBJ databases">
        <title>Genome-scale phylogeny and comparative genomics of the fungal order Sordariales.</title>
        <authorList>
            <consortium name="Lawrence Berkeley National Laboratory"/>
            <person name="Hensen N."/>
            <person name="Bonometti L."/>
            <person name="Westerberg I."/>
            <person name="Brannstrom I.O."/>
            <person name="Guillou S."/>
            <person name="Cros-Aarteil S."/>
            <person name="Calhoun S."/>
            <person name="Haridas S."/>
            <person name="Kuo A."/>
            <person name="Mondo S."/>
            <person name="Pangilinan J."/>
            <person name="Riley R."/>
            <person name="LaButti K."/>
            <person name="Andreopoulos B."/>
            <person name="Lipzen A."/>
            <person name="Chen C."/>
            <person name="Yanf M."/>
            <person name="Daum C."/>
            <person name="Ng V."/>
            <person name="Clum A."/>
            <person name="Steindorff A."/>
            <person name="Ohm R."/>
            <person name="Martin F."/>
            <person name="Silar P."/>
            <person name="Natvig D."/>
            <person name="Lalanne C."/>
            <person name="Gautier V."/>
            <person name="Ament-velasquez S.L."/>
            <person name="Kruys A."/>
            <person name="Hutchinson M.I."/>
            <person name="Powell A.J."/>
            <person name="Barry K."/>
            <person name="Miller A.N."/>
            <person name="Grigoriev I.V."/>
            <person name="Debuchy R."/>
            <person name="Gladieux P."/>
            <person name="Thoren M.H."/>
            <person name="Johannesson H."/>
        </authorList>
    </citation>
    <scope>NUCLEOTIDE SEQUENCE</scope>
    <source>
        <strain evidence="2">SMH3187-1</strain>
    </source>
</reference>
<name>A0AA40ENK7_9PEZI</name>
<dbReference type="Pfam" id="PF01738">
    <property type="entry name" value="DLH"/>
    <property type="match status" value="1"/>
</dbReference>
<keyword evidence="3" id="KW-1185">Reference proteome</keyword>
<dbReference type="PANTHER" id="PTHR17630:SF44">
    <property type="entry name" value="PROTEIN AIM2"/>
    <property type="match status" value="1"/>
</dbReference>
<dbReference type="EMBL" id="JAUKUD010000005">
    <property type="protein sequence ID" value="KAK0742628.1"/>
    <property type="molecule type" value="Genomic_DNA"/>
</dbReference>
<dbReference type="AlphaFoldDB" id="A0AA40ENK7"/>
<evidence type="ECO:0000313" key="3">
    <source>
        <dbReference type="Proteomes" id="UP001172155"/>
    </source>
</evidence>
<gene>
    <name evidence="2" type="ORF">B0T18DRAFT_430065</name>
</gene>
<dbReference type="Proteomes" id="UP001172155">
    <property type="component" value="Unassembled WGS sequence"/>
</dbReference>
<dbReference type="SUPFAM" id="SSF53474">
    <property type="entry name" value="alpha/beta-Hydrolases"/>
    <property type="match status" value="1"/>
</dbReference>
<dbReference type="Gene3D" id="3.40.50.1820">
    <property type="entry name" value="alpha/beta hydrolase"/>
    <property type="match status" value="1"/>
</dbReference>
<proteinExistence type="predicted"/>
<keyword evidence="2" id="KW-0378">Hydrolase</keyword>
<sequence length="252" mass="27506">MASNPPAKCCTIGVKHDGTPKGESITVAGKYAGYLATPPIDKRHEGVGLLYIPDVIGIWQNSQLMADQLAANGYLTLIIDVLNGDPVPLNRDDSFDFMAWLTKGSTGDNPHTKEAVDPIVVESIKTLKEAYGVKKLGALGYCFGAKYVARHYKSGIDVGFFAHPSFVEEDELASITGPLSIAAAETDPIFPAEKRHKSEEILKETGHPYQINLYSGVAHGFSVRGDISNKVIKYAKEQAFLQAVFWFDEFLL</sequence>
<protein>
    <submittedName>
        <fullName evidence="2">Dienelactone hydrolase</fullName>
    </submittedName>
</protein>
<dbReference type="InterPro" id="IPR002925">
    <property type="entry name" value="Dienelactn_hydro"/>
</dbReference>
<comment type="caution">
    <text evidence="2">The sequence shown here is derived from an EMBL/GenBank/DDBJ whole genome shotgun (WGS) entry which is preliminary data.</text>
</comment>
<organism evidence="2 3">
    <name type="scientific">Schizothecium vesticola</name>
    <dbReference type="NCBI Taxonomy" id="314040"/>
    <lineage>
        <taxon>Eukaryota</taxon>
        <taxon>Fungi</taxon>
        <taxon>Dikarya</taxon>
        <taxon>Ascomycota</taxon>
        <taxon>Pezizomycotina</taxon>
        <taxon>Sordariomycetes</taxon>
        <taxon>Sordariomycetidae</taxon>
        <taxon>Sordariales</taxon>
        <taxon>Schizotheciaceae</taxon>
        <taxon>Schizothecium</taxon>
    </lineage>
</organism>
<dbReference type="GO" id="GO:0016787">
    <property type="term" value="F:hydrolase activity"/>
    <property type="evidence" value="ECO:0007669"/>
    <property type="project" value="UniProtKB-KW"/>
</dbReference>
<evidence type="ECO:0000313" key="2">
    <source>
        <dbReference type="EMBL" id="KAK0742628.1"/>
    </source>
</evidence>
<dbReference type="InterPro" id="IPR029058">
    <property type="entry name" value="AB_hydrolase_fold"/>
</dbReference>
<feature type="domain" description="Dienelactone hydrolase" evidence="1">
    <location>
        <begin position="32"/>
        <end position="250"/>
    </location>
</feature>